<feature type="transmembrane region" description="Helical" evidence="2">
    <location>
        <begin position="123"/>
        <end position="147"/>
    </location>
</feature>
<dbReference type="InterPro" id="IPR036890">
    <property type="entry name" value="HATPase_C_sf"/>
</dbReference>
<proteinExistence type="predicted"/>
<sequence>MCNYNNLFDVAMASKASEMISPSGSQSRDKREGESAGWTPPSLGYNRKSNAGDAEGLAHQALGGLWELLDHEGLTDFGSTNARLIKASKVTMCIWAVLTTSVYLFSPSHVFERASSLESQVCTVAFCLLLMSNVSRFLPLFYADSVFANRGMNGTTAQLSFTKMGESGFLVAAFTVQFIAMVACGLMAFFPTPILIDPISHTRVYLVRWCEWAPLGFLLTFLSEEIDVPTPANRRMSLLHSIVQGVAVTAGFMFPFVSNPKLWWTIVAIACAMFSSLFVRVWQKQQRLEALRQEELARPLLRTGRVCEAYERCRLSHRSLVECAVVWTLLVVLHFAAAFLPHFMDTKQYFNMDPLALPMIAETFCEVLSKHLHILVVESVFQSFSTGSRSRRVLDQLRRVMSAFWERASDALVLSLRTKNNHRICLASPTFLAFMGLENENQSMALVFELVDEDDDHHHHHGTPPQEQTSTSTSPLLPAQRAYIVNLEELKAGDMWASNRSVTLLPPDKWRYVESISSLILSNSNNESGVANHHHQVHSFQRPDGNNIHCEAIATNMEGGSTLLVLRDISDRIRRFEAEKKLAVETTEREKDSQTNRFTRHEVKNGLLAGIYLCDTMKENLKAKACGSCSSGGTGTKHGSNCQDPALTELESTLHEVLDTVLSEAMSRDVIHEAYMPREEAVDIAGILGTTRSEVRRFPLEVVPPKLPLFFMDKQLLRYIHRNALSNACKYGKRDGVVQTILQYNEETRLLNIEIINEPGNHHERLMTMGGEATKGVFEPGHQLHKTWDGTDVREASVSSGDGAWIMRKCARIMGGDTTITFNPERTIFRLTIPAKPVAEVKVGDGDCSTFAIPQNTWGIVVDDSKVQRKLLGRFLSLIGIQPERQVILGATVEEVHKFHSHVKELMQEHQECKFFVIADENLDFTDGGINHQNISGSLCVQRLLMSLEPAEEKRLLAVVRSANDSSVDLETYKRRSHGFLPKEPIRKENVMDLIRPLWEARFPQVTSDSMEGTRGNEGVNATGACTIASTSSTDLIQNVEVLDGLIQRLVTNADLEVTLWPQIKEKFLVLQGDMMTLTDHSAPRVSAVIDALKDLRELEVSPVDMRTRWQLIRSLIISLV</sequence>
<dbReference type="AlphaFoldDB" id="A0A9N8D689"/>
<feature type="transmembrane region" description="Helical" evidence="2">
    <location>
        <begin position="324"/>
        <end position="344"/>
    </location>
</feature>
<feature type="transmembrane region" description="Helical" evidence="2">
    <location>
        <begin position="262"/>
        <end position="282"/>
    </location>
</feature>
<feature type="region of interest" description="Disordered" evidence="1">
    <location>
        <begin position="455"/>
        <end position="475"/>
    </location>
</feature>
<gene>
    <name evidence="3" type="ORF">SEMRO_16_G011730.1</name>
</gene>
<dbReference type="SUPFAM" id="SSF55874">
    <property type="entry name" value="ATPase domain of HSP90 chaperone/DNA topoisomerase II/histidine kinase"/>
    <property type="match status" value="1"/>
</dbReference>
<feature type="transmembrane region" description="Helical" evidence="2">
    <location>
        <begin position="205"/>
        <end position="224"/>
    </location>
</feature>
<feature type="transmembrane region" description="Helical" evidence="2">
    <location>
        <begin position="236"/>
        <end position="256"/>
    </location>
</feature>
<name>A0A9N8D689_9STRA</name>
<evidence type="ECO:0000256" key="1">
    <source>
        <dbReference type="SAM" id="MobiDB-lite"/>
    </source>
</evidence>
<feature type="transmembrane region" description="Helical" evidence="2">
    <location>
        <begin position="92"/>
        <end position="111"/>
    </location>
</feature>
<protein>
    <submittedName>
        <fullName evidence="3">Uncharacterized protein</fullName>
    </submittedName>
</protein>
<comment type="caution">
    <text evidence="3">The sequence shown here is derived from an EMBL/GenBank/DDBJ whole genome shotgun (WGS) entry which is preliminary data.</text>
</comment>
<keyword evidence="2" id="KW-0812">Transmembrane</keyword>
<feature type="compositionally biased region" description="Low complexity" evidence="1">
    <location>
        <begin position="463"/>
        <end position="475"/>
    </location>
</feature>
<evidence type="ECO:0000313" key="3">
    <source>
        <dbReference type="EMBL" id="CAB9497222.1"/>
    </source>
</evidence>
<dbReference type="OrthoDB" id="45329at2759"/>
<dbReference type="EMBL" id="CAICTM010000016">
    <property type="protein sequence ID" value="CAB9497222.1"/>
    <property type="molecule type" value="Genomic_DNA"/>
</dbReference>
<evidence type="ECO:0000256" key="2">
    <source>
        <dbReference type="SAM" id="Phobius"/>
    </source>
</evidence>
<dbReference type="Gene3D" id="3.30.565.10">
    <property type="entry name" value="Histidine kinase-like ATPase, C-terminal domain"/>
    <property type="match status" value="1"/>
</dbReference>
<accession>A0A9N8D689</accession>
<keyword evidence="4" id="KW-1185">Reference proteome</keyword>
<feature type="region of interest" description="Disordered" evidence="1">
    <location>
        <begin position="19"/>
        <end position="45"/>
    </location>
</feature>
<keyword evidence="2" id="KW-1133">Transmembrane helix</keyword>
<evidence type="ECO:0000313" key="4">
    <source>
        <dbReference type="Proteomes" id="UP001153069"/>
    </source>
</evidence>
<keyword evidence="2" id="KW-0472">Membrane</keyword>
<feature type="transmembrane region" description="Helical" evidence="2">
    <location>
        <begin position="168"/>
        <end position="190"/>
    </location>
</feature>
<organism evidence="3 4">
    <name type="scientific">Seminavis robusta</name>
    <dbReference type="NCBI Taxonomy" id="568900"/>
    <lineage>
        <taxon>Eukaryota</taxon>
        <taxon>Sar</taxon>
        <taxon>Stramenopiles</taxon>
        <taxon>Ochrophyta</taxon>
        <taxon>Bacillariophyta</taxon>
        <taxon>Bacillariophyceae</taxon>
        <taxon>Bacillariophycidae</taxon>
        <taxon>Naviculales</taxon>
        <taxon>Naviculaceae</taxon>
        <taxon>Seminavis</taxon>
    </lineage>
</organism>
<reference evidence="3" key="1">
    <citation type="submission" date="2020-06" db="EMBL/GenBank/DDBJ databases">
        <authorList>
            <consortium name="Plant Systems Biology data submission"/>
        </authorList>
    </citation>
    <scope>NUCLEOTIDE SEQUENCE</scope>
    <source>
        <strain evidence="3">D6</strain>
    </source>
</reference>
<dbReference type="Proteomes" id="UP001153069">
    <property type="component" value="Unassembled WGS sequence"/>
</dbReference>